<keyword evidence="1" id="KW-0472">Membrane</keyword>
<dbReference type="PANTHER" id="PTHR39157">
    <property type="entry name" value="INTEGRAL MEMBRANE PROTEIN-RELATED"/>
    <property type="match status" value="1"/>
</dbReference>
<dbReference type="PANTHER" id="PTHR39157:SF1">
    <property type="entry name" value="DOXX FAMILY PROTEIN"/>
    <property type="match status" value="1"/>
</dbReference>
<keyword evidence="1" id="KW-1133">Transmembrane helix</keyword>
<keyword evidence="1" id="KW-0812">Transmembrane</keyword>
<sequence length="184" mass="20139">MARDVFPEIHEPAPVRWLLAHPRAGWVWLVPRLWLGWQWLQAALGKLGDPAWTGPQAGAALQGFIQGALQRAGGPHPEVTGWYARFLRDVVLPNAASWAKLVAYGELLVGIALLAGMLTGIAAFFGSFMNFSFMLAGTSSSNPVMFAIATALVLAWRVAGWIGLDRWLLPLLGTPWQPGRAFRR</sequence>
<keyword evidence="3" id="KW-1185">Reference proteome</keyword>
<dbReference type="Proteomes" id="UP001304683">
    <property type="component" value="Chromosome"/>
</dbReference>
<name>A0ABZ0QL96_9FIRM</name>
<evidence type="ECO:0000256" key="1">
    <source>
        <dbReference type="SAM" id="Phobius"/>
    </source>
</evidence>
<accession>A0ABZ0QL96</accession>
<evidence type="ECO:0000313" key="3">
    <source>
        <dbReference type="Proteomes" id="UP001304683"/>
    </source>
</evidence>
<dbReference type="EMBL" id="CP132508">
    <property type="protein sequence ID" value="WPD18266.1"/>
    <property type="molecule type" value="Genomic_DNA"/>
</dbReference>
<reference evidence="2 3" key="1">
    <citation type="submission" date="2023-08" db="EMBL/GenBank/DDBJ databases">
        <title>Genome sequence of Thermaerobacter compostii strain Ins1, a spore-forming filamentous bacterium isolated from a deep geothermal reservoir.</title>
        <authorList>
            <person name="Bregnard D."/>
            <person name="Gonzalez D."/>
            <person name="Junier P."/>
        </authorList>
    </citation>
    <scope>NUCLEOTIDE SEQUENCE [LARGE SCALE GENOMIC DNA]</scope>
    <source>
        <strain evidence="2 3">Ins1</strain>
    </source>
</reference>
<protein>
    <submittedName>
        <fullName evidence="2">DoxX family membrane protein</fullName>
    </submittedName>
</protein>
<organism evidence="2 3">
    <name type="scientific">Thermaerobacter composti</name>
    <dbReference type="NCBI Taxonomy" id="554949"/>
    <lineage>
        <taxon>Bacteria</taxon>
        <taxon>Bacillati</taxon>
        <taxon>Bacillota</taxon>
        <taxon>Clostridia</taxon>
        <taxon>Eubacteriales</taxon>
        <taxon>Clostridiales Family XVII. Incertae Sedis</taxon>
        <taxon>Thermaerobacter</taxon>
    </lineage>
</organism>
<dbReference type="RefSeq" id="WP_318750115.1">
    <property type="nucleotide sequence ID" value="NZ_CP132508.1"/>
</dbReference>
<proteinExistence type="predicted"/>
<feature type="transmembrane region" description="Helical" evidence="1">
    <location>
        <begin position="143"/>
        <end position="164"/>
    </location>
</feature>
<evidence type="ECO:0000313" key="2">
    <source>
        <dbReference type="EMBL" id="WPD18266.1"/>
    </source>
</evidence>
<gene>
    <name evidence="2" type="ORF">Q5761_07715</name>
</gene>
<feature type="transmembrane region" description="Helical" evidence="1">
    <location>
        <begin position="107"/>
        <end position="131"/>
    </location>
</feature>